<keyword evidence="2" id="KW-0732">Signal</keyword>
<reference evidence="3 4" key="1">
    <citation type="submission" date="2020-08" db="EMBL/GenBank/DDBJ databases">
        <title>Genomic Encyclopedia of Type Strains, Phase IV (KMG-V): Genome sequencing to study the core and pangenomes of soil and plant-associated prokaryotes.</title>
        <authorList>
            <person name="Whitman W."/>
        </authorList>
    </citation>
    <scope>NUCLEOTIDE SEQUENCE [LARGE SCALE GENOMIC DNA]</scope>
    <source>
        <strain evidence="3 4">S3M1</strain>
    </source>
</reference>
<organism evidence="3 4">
    <name type="scientific">Pedobacter cryoconitis</name>
    <dbReference type="NCBI Taxonomy" id="188932"/>
    <lineage>
        <taxon>Bacteria</taxon>
        <taxon>Pseudomonadati</taxon>
        <taxon>Bacteroidota</taxon>
        <taxon>Sphingobacteriia</taxon>
        <taxon>Sphingobacteriales</taxon>
        <taxon>Sphingobacteriaceae</taxon>
        <taxon>Pedobacter</taxon>
    </lineage>
</organism>
<feature type="signal peptide" evidence="2">
    <location>
        <begin position="1"/>
        <end position="24"/>
    </location>
</feature>
<evidence type="ECO:0000256" key="2">
    <source>
        <dbReference type="SAM" id="SignalP"/>
    </source>
</evidence>
<dbReference type="RefSeq" id="WP_183884436.1">
    <property type="nucleotide sequence ID" value="NZ_JACHCD010000005.1"/>
</dbReference>
<sequence>MKKLMMILVLCGFCLAGFANTVQQQDTSLTRQDTTKRHTKKMSPARKNPKNKDWSKRDTMKKNNSRMDTIAKPPQP</sequence>
<evidence type="ECO:0000313" key="3">
    <source>
        <dbReference type="EMBL" id="MBB5638626.1"/>
    </source>
</evidence>
<proteinExistence type="predicted"/>
<dbReference type="AlphaFoldDB" id="A0A7W8ZR09"/>
<protein>
    <submittedName>
        <fullName evidence="3">Uncharacterized protein</fullName>
    </submittedName>
</protein>
<evidence type="ECO:0000313" key="4">
    <source>
        <dbReference type="Proteomes" id="UP000537204"/>
    </source>
</evidence>
<feature type="compositionally biased region" description="Basic and acidic residues" evidence="1">
    <location>
        <begin position="50"/>
        <end position="61"/>
    </location>
</feature>
<gene>
    <name evidence="3" type="ORF">HDE68_004558</name>
</gene>
<dbReference type="Proteomes" id="UP000537204">
    <property type="component" value="Unassembled WGS sequence"/>
</dbReference>
<feature type="chain" id="PRO_5030585483" evidence="2">
    <location>
        <begin position="25"/>
        <end position="76"/>
    </location>
</feature>
<accession>A0A7W8ZR09</accession>
<name>A0A7W8ZR09_9SPHI</name>
<evidence type="ECO:0000256" key="1">
    <source>
        <dbReference type="SAM" id="MobiDB-lite"/>
    </source>
</evidence>
<feature type="region of interest" description="Disordered" evidence="1">
    <location>
        <begin position="24"/>
        <end position="76"/>
    </location>
</feature>
<comment type="caution">
    <text evidence="3">The sequence shown here is derived from an EMBL/GenBank/DDBJ whole genome shotgun (WGS) entry which is preliminary data.</text>
</comment>
<feature type="compositionally biased region" description="Basic residues" evidence="1">
    <location>
        <begin position="37"/>
        <end position="49"/>
    </location>
</feature>
<dbReference type="EMBL" id="JACHCE010000009">
    <property type="protein sequence ID" value="MBB5638626.1"/>
    <property type="molecule type" value="Genomic_DNA"/>
</dbReference>